<dbReference type="InterPro" id="IPR050266">
    <property type="entry name" value="AB_hydrolase_sf"/>
</dbReference>
<dbReference type="GO" id="GO:0016020">
    <property type="term" value="C:membrane"/>
    <property type="evidence" value="ECO:0007669"/>
    <property type="project" value="TreeGrafter"/>
</dbReference>
<dbReference type="InterPro" id="IPR000073">
    <property type="entry name" value="AB_hydrolase_1"/>
</dbReference>
<dbReference type="PRINTS" id="PR00111">
    <property type="entry name" value="ABHYDROLASE"/>
</dbReference>
<evidence type="ECO:0000259" key="1">
    <source>
        <dbReference type="Pfam" id="PF00561"/>
    </source>
</evidence>
<dbReference type="EMBL" id="JADOUF010000001">
    <property type="protein sequence ID" value="MBG6134471.1"/>
    <property type="molecule type" value="Genomic_DNA"/>
</dbReference>
<protein>
    <submittedName>
        <fullName evidence="2">Pimeloyl-ACP methyl ester carboxylesterase</fullName>
    </submittedName>
</protein>
<dbReference type="RefSeq" id="WP_197001711.1">
    <property type="nucleotide sequence ID" value="NZ_BONS01000027.1"/>
</dbReference>
<dbReference type="GO" id="GO:0003824">
    <property type="term" value="F:catalytic activity"/>
    <property type="evidence" value="ECO:0007669"/>
    <property type="project" value="InterPro"/>
</dbReference>
<gene>
    <name evidence="2" type="ORF">IW245_000665</name>
</gene>
<dbReference type="Proteomes" id="UP000622552">
    <property type="component" value="Unassembled WGS sequence"/>
</dbReference>
<reference evidence="2" key="1">
    <citation type="submission" date="2020-11" db="EMBL/GenBank/DDBJ databases">
        <title>Sequencing the genomes of 1000 actinobacteria strains.</title>
        <authorList>
            <person name="Klenk H.-P."/>
        </authorList>
    </citation>
    <scope>NUCLEOTIDE SEQUENCE</scope>
    <source>
        <strain evidence="2">DSM 45356</strain>
    </source>
</reference>
<dbReference type="Gene3D" id="3.40.50.1820">
    <property type="entry name" value="alpha/beta hydrolase"/>
    <property type="match status" value="1"/>
</dbReference>
<comment type="caution">
    <text evidence="2">The sequence shown here is derived from an EMBL/GenBank/DDBJ whole genome shotgun (WGS) entry which is preliminary data.</text>
</comment>
<dbReference type="PANTHER" id="PTHR43798">
    <property type="entry name" value="MONOACYLGLYCEROL LIPASE"/>
    <property type="match status" value="1"/>
</dbReference>
<keyword evidence="3" id="KW-1185">Reference proteome</keyword>
<dbReference type="Pfam" id="PF00561">
    <property type="entry name" value="Abhydrolase_1"/>
    <property type="match status" value="1"/>
</dbReference>
<evidence type="ECO:0000313" key="2">
    <source>
        <dbReference type="EMBL" id="MBG6134471.1"/>
    </source>
</evidence>
<proteinExistence type="predicted"/>
<organism evidence="2 3">
    <name type="scientific">Longispora fulva</name>
    <dbReference type="NCBI Taxonomy" id="619741"/>
    <lineage>
        <taxon>Bacteria</taxon>
        <taxon>Bacillati</taxon>
        <taxon>Actinomycetota</taxon>
        <taxon>Actinomycetes</taxon>
        <taxon>Micromonosporales</taxon>
        <taxon>Micromonosporaceae</taxon>
        <taxon>Longispora</taxon>
    </lineage>
</organism>
<dbReference type="InterPro" id="IPR000639">
    <property type="entry name" value="Epox_hydrolase-like"/>
</dbReference>
<feature type="domain" description="AB hydrolase-1" evidence="1">
    <location>
        <begin position="34"/>
        <end position="284"/>
    </location>
</feature>
<name>A0A8J7GBK5_9ACTN</name>
<dbReference type="SUPFAM" id="SSF53474">
    <property type="entry name" value="alpha/beta-Hydrolases"/>
    <property type="match status" value="1"/>
</dbReference>
<dbReference type="InterPro" id="IPR029058">
    <property type="entry name" value="AB_hydrolase_fold"/>
</dbReference>
<accession>A0A8J7GBK5</accession>
<dbReference type="PANTHER" id="PTHR43798:SF33">
    <property type="entry name" value="HYDROLASE, PUTATIVE (AFU_ORTHOLOGUE AFUA_2G14860)-RELATED"/>
    <property type="match status" value="1"/>
</dbReference>
<dbReference type="AlphaFoldDB" id="A0A8J7GBK5"/>
<sequence>MTTPLPPGRAVALDGLITHIRDIPGDDPDAEPALYVHGLGGSGLDWADLAPLLTSRLSAQAIDLPGFGRSEPGRRYGVAACAARTIRWLEESGRGPVHLFGNSHGGTVSIVVAARRPDLVRSLTLISPAMPFTDPRWSEHSRLLPLLLVPWVHVLSARYLSTLDPTEVARDNLLRCYGDPTLITEERVARVADEVRRRQGLPWYPAATVRTFRDLVGAFLRAPLPGGGSLWRTAAGVTAPTLVIAGRRDRLIDIRVAPRVAAAIPDSRLLILDTVGHLAHVEAPGTVAGAVLDFLADR</sequence>
<evidence type="ECO:0000313" key="3">
    <source>
        <dbReference type="Proteomes" id="UP000622552"/>
    </source>
</evidence>
<dbReference type="PRINTS" id="PR00412">
    <property type="entry name" value="EPOXHYDRLASE"/>
</dbReference>